<dbReference type="Pfam" id="PF14223">
    <property type="entry name" value="Retrotran_gag_2"/>
    <property type="match status" value="1"/>
</dbReference>
<evidence type="ECO:0000313" key="3">
    <source>
        <dbReference type="Proteomes" id="UP000323000"/>
    </source>
</evidence>
<dbReference type="PANTHER" id="PTHR34222:SF91">
    <property type="match status" value="1"/>
</dbReference>
<feature type="region of interest" description="Disordered" evidence="1">
    <location>
        <begin position="475"/>
        <end position="498"/>
    </location>
</feature>
<feature type="compositionally biased region" description="Acidic residues" evidence="1">
    <location>
        <begin position="488"/>
        <end position="498"/>
    </location>
</feature>
<dbReference type="PANTHER" id="PTHR34222">
    <property type="entry name" value="GAG_PRE-INTEGRS DOMAIN-CONTAINING PROTEIN"/>
    <property type="match status" value="1"/>
</dbReference>
<dbReference type="EMBL" id="VAHF01000008">
    <property type="protein sequence ID" value="TXG57359.1"/>
    <property type="molecule type" value="Genomic_DNA"/>
</dbReference>
<protein>
    <recommendedName>
        <fullName evidence="4">Retrotransposon gag domain-containing protein</fullName>
    </recommendedName>
</protein>
<evidence type="ECO:0000313" key="2">
    <source>
        <dbReference type="EMBL" id="TXG57359.1"/>
    </source>
</evidence>
<evidence type="ECO:0000256" key="1">
    <source>
        <dbReference type="SAM" id="MobiDB-lite"/>
    </source>
</evidence>
<sequence length="498" mass="57503">MSGKFKKQSKAERGKYLSQLATAVYDGIGDVREHIMKIANMAMKLRDLDTEISDSHLVWQVLESLLREKTIRKRKKQSAHMVTHSYKGKKKFNGDKSKGYRFYCPTYSMMIVESKRAVFLEEGTDVGKNMQTQKFAFEEERSVINEHQPVVDEPQPIVYVPLRRSQRVRRSAILDDYIVYLQEHDFDLGEDDDPSRGLLGLSQKAYINRVLERFNMSTCSPGELKTRLWKSKQNDRDVTTYYNELVTLWQELDQCYDDVWENSNNCARHKKREENDRVYMFLAGLNQNLDEVRGRILGRKPLPSIQEVFSEVRREESRRKIMMRNTEPGFNLEPESSALVTRGIDSDSDGRNKPWCEHCKKPWHRKETCWKLHGKPANWKPKSKRDGHAYQATVEETQEPPTNSDAIPFSREQLEHLYKLLQSPKLSLTPSCSLGINRKKGSSNPLHCPESVNPPSNVLTEPLPHVQPILSSIYESSSSELEPGSNPEIDDSELPIAV</sequence>
<dbReference type="AlphaFoldDB" id="A0A5C7HKK9"/>
<proteinExistence type="predicted"/>
<evidence type="ECO:0008006" key="4">
    <source>
        <dbReference type="Google" id="ProtNLM"/>
    </source>
</evidence>
<dbReference type="OrthoDB" id="1738167at2759"/>
<accession>A0A5C7HKK9</accession>
<reference evidence="3" key="1">
    <citation type="journal article" date="2019" name="Gigascience">
        <title>De novo genome assembly of the endangered Acer yangbiense, a plant species with extremely small populations endemic to Yunnan Province, China.</title>
        <authorList>
            <person name="Yang J."/>
            <person name="Wariss H.M."/>
            <person name="Tao L."/>
            <person name="Zhang R."/>
            <person name="Yun Q."/>
            <person name="Hollingsworth P."/>
            <person name="Dao Z."/>
            <person name="Luo G."/>
            <person name="Guo H."/>
            <person name="Ma Y."/>
            <person name="Sun W."/>
        </authorList>
    </citation>
    <scope>NUCLEOTIDE SEQUENCE [LARGE SCALE GENOMIC DNA]</scope>
    <source>
        <strain evidence="3">cv. Malutang</strain>
    </source>
</reference>
<gene>
    <name evidence="2" type="ORF">EZV62_018672</name>
</gene>
<comment type="caution">
    <text evidence="2">The sequence shown here is derived from an EMBL/GenBank/DDBJ whole genome shotgun (WGS) entry which is preliminary data.</text>
</comment>
<name>A0A5C7HKK9_9ROSI</name>
<dbReference type="Proteomes" id="UP000323000">
    <property type="component" value="Chromosome 8"/>
</dbReference>
<keyword evidence="3" id="KW-1185">Reference proteome</keyword>
<organism evidence="2 3">
    <name type="scientific">Acer yangbiense</name>
    <dbReference type="NCBI Taxonomy" id="1000413"/>
    <lineage>
        <taxon>Eukaryota</taxon>
        <taxon>Viridiplantae</taxon>
        <taxon>Streptophyta</taxon>
        <taxon>Embryophyta</taxon>
        <taxon>Tracheophyta</taxon>
        <taxon>Spermatophyta</taxon>
        <taxon>Magnoliopsida</taxon>
        <taxon>eudicotyledons</taxon>
        <taxon>Gunneridae</taxon>
        <taxon>Pentapetalae</taxon>
        <taxon>rosids</taxon>
        <taxon>malvids</taxon>
        <taxon>Sapindales</taxon>
        <taxon>Sapindaceae</taxon>
        <taxon>Hippocastanoideae</taxon>
        <taxon>Acereae</taxon>
        <taxon>Acer</taxon>
    </lineage>
</organism>